<dbReference type="RefSeq" id="WP_321560618.1">
    <property type="nucleotide sequence ID" value="NZ_CP139558.1"/>
</dbReference>
<dbReference type="Pfam" id="PF12215">
    <property type="entry name" value="Glyco_hydr_116N"/>
    <property type="match status" value="1"/>
</dbReference>
<dbReference type="EMBL" id="CP139558">
    <property type="protein sequence ID" value="WPU91452.1"/>
    <property type="molecule type" value="Genomic_DNA"/>
</dbReference>
<organism evidence="3 4">
    <name type="scientific">Mucilaginibacter sabulilitoris</name>
    <dbReference type="NCBI Taxonomy" id="1173583"/>
    <lineage>
        <taxon>Bacteria</taxon>
        <taxon>Pseudomonadati</taxon>
        <taxon>Bacteroidota</taxon>
        <taxon>Sphingobacteriia</taxon>
        <taxon>Sphingobacteriales</taxon>
        <taxon>Sphingobacteriaceae</taxon>
        <taxon>Mucilaginibacter</taxon>
    </lineage>
</organism>
<protein>
    <submittedName>
        <fullName evidence="3">GH116 family glycosyl hydrolase</fullName>
    </submittedName>
</protein>
<sequence length="871" mass="96818">MKEDNNRRKFLKNLGIGAIGVSAMPADLFASPKIRSEQATEQKLATSQAADGARAYNEPYEDAYLSRVAFPLGGIGAGMFCIEGTGAISHMSVRNNPEIYNEPCMFAAISIKGMEKGARVLEGPVPIWKKFGQHDSGLGGGGGSWGLPRYQETKFTARFPFTAIDLQDASMPVKVSIKAWSPFIPTDADNSSLPVAGLEYEFENTSGKAVDAVFSYNARNFMQQRDAKNSVKPIANGFVLSQDGTEKAPEKAGDFAIFTDNDSTVVDHCWFRGDWWDAFTMAWNAVQAADVRKNAPVDSGAPGASLYVPLALNAGEKKTIKLMMAWYVPDTNLRVGDEPRNNDDQPCDPLTTEPANKFHKPWYSGKFKSVNEVAAYWQQNYRQLHKNSNTFKEAFYDSSLPPEVLEAVSANLTILKSPTVLRQTDGRFWCWEGCGDNWGSCHGSCTHVWNYAQAVSHLFPSLERSLRETEFEVSQNCNGHQQFRTSIPIRPVAHNFHAASDGQLGGIMKVYREWRISGDNAWLKRLYPKVKMSMDYCIKTWDPRSKGVLEEPHHNTYDIEFWGADPMCTTFYLGALTAITAMGKFLHEPTQNYEALYAKGKVFLENTLFNGEYFAQKIQWTGLNAPDPTTIKNRSVEAMALLQKEGPKYQYGSGCLSDGILGAWIADMCGLDITLDKGKIKQHLASVHKYNLKKDLSEHANPQRPTYAIGKEGGLLLCSWPQGGKLSIPFVYSDEVWTGIEYQVASHLMLTGQVNEGLEVVRACRDRYDGRVRNPFNEYECGHWYARAMASYGLLQALTGARFDAVDKVLHIDSKIGDFKSFISTNTGFGVISLKNGQPSLNVLYGTIPVKSFDISGQREISVKGRVKQAS</sequence>
<gene>
    <name evidence="3" type="ORF">SNE25_19220</name>
</gene>
<name>A0ABZ0TEQ3_9SPHI</name>
<keyword evidence="4" id="KW-1185">Reference proteome</keyword>
<dbReference type="PANTHER" id="PTHR12654:SF0">
    <property type="entry name" value="NON-LYSOSOMAL GLUCOSYLCERAMIDASE"/>
    <property type="match status" value="1"/>
</dbReference>
<dbReference type="InterPro" id="IPR006775">
    <property type="entry name" value="GH116_catalytic"/>
</dbReference>
<dbReference type="InterPro" id="IPR024462">
    <property type="entry name" value="GH116_N"/>
</dbReference>
<dbReference type="Pfam" id="PF04685">
    <property type="entry name" value="DUF608"/>
    <property type="match status" value="1"/>
</dbReference>
<evidence type="ECO:0000259" key="1">
    <source>
        <dbReference type="Pfam" id="PF04685"/>
    </source>
</evidence>
<dbReference type="SUPFAM" id="SSF48208">
    <property type="entry name" value="Six-hairpin glycosidases"/>
    <property type="match status" value="1"/>
</dbReference>
<feature type="domain" description="Glycosyl-hydrolase family 116 catalytic region" evidence="1">
    <location>
        <begin position="494"/>
        <end position="793"/>
    </location>
</feature>
<evidence type="ECO:0000313" key="4">
    <source>
        <dbReference type="Proteomes" id="UP001324380"/>
    </source>
</evidence>
<accession>A0ABZ0TEQ3</accession>
<dbReference type="InterPro" id="IPR012341">
    <property type="entry name" value="6hp_glycosidase-like_sf"/>
</dbReference>
<dbReference type="InterPro" id="IPR008928">
    <property type="entry name" value="6-hairpin_glycosidase_sf"/>
</dbReference>
<dbReference type="PANTHER" id="PTHR12654">
    <property type="entry name" value="BILE ACID BETA-GLUCOSIDASE-RELATED"/>
    <property type="match status" value="1"/>
</dbReference>
<dbReference type="Proteomes" id="UP001324380">
    <property type="component" value="Chromosome"/>
</dbReference>
<reference evidence="3 4" key="1">
    <citation type="submission" date="2023-11" db="EMBL/GenBank/DDBJ databases">
        <title>Analysis of the Genomes of Mucilaginibacter gossypii cycad 4 and M. sabulilitoris SNA2: microbes with the potential for plant growth promotion.</title>
        <authorList>
            <person name="Hirsch A.M."/>
            <person name="Humm E."/>
            <person name="Rubbi M."/>
            <person name="Del Vecchio G."/>
            <person name="Ha S.M."/>
            <person name="Pellegrini M."/>
            <person name="Gunsalus R.P."/>
        </authorList>
    </citation>
    <scope>NUCLEOTIDE SEQUENCE [LARGE SCALE GENOMIC DNA]</scope>
    <source>
        <strain evidence="3 4">SNA2</strain>
    </source>
</reference>
<dbReference type="PROSITE" id="PS51318">
    <property type="entry name" value="TAT"/>
    <property type="match status" value="1"/>
</dbReference>
<keyword evidence="3" id="KW-0378">Hydrolase</keyword>
<evidence type="ECO:0000259" key="2">
    <source>
        <dbReference type="Pfam" id="PF12215"/>
    </source>
</evidence>
<evidence type="ECO:0000313" key="3">
    <source>
        <dbReference type="EMBL" id="WPU91452.1"/>
    </source>
</evidence>
<dbReference type="Gene3D" id="1.50.10.10">
    <property type="match status" value="1"/>
</dbReference>
<dbReference type="GO" id="GO:0016787">
    <property type="term" value="F:hydrolase activity"/>
    <property type="evidence" value="ECO:0007669"/>
    <property type="project" value="UniProtKB-KW"/>
</dbReference>
<feature type="domain" description="Glycosyl-hydrolase family 116 N-terminal" evidence="2">
    <location>
        <begin position="69"/>
        <end position="383"/>
    </location>
</feature>
<dbReference type="InterPro" id="IPR006311">
    <property type="entry name" value="TAT_signal"/>
</dbReference>
<proteinExistence type="predicted"/>
<dbReference type="InterPro" id="IPR052566">
    <property type="entry name" value="Non-lysos_glucosylceramidase"/>
</dbReference>